<dbReference type="GO" id="GO:0006508">
    <property type="term" value="P:proteolysis"/>
    <property type="evidence" value="ECO:0007669"/>
    <property type="project" value="UniProtKB-KW"/>
</dbReference>
<accession>A0A6S6TXT3</accession>
<keyword evidence="3" id="KW-0378">Hydrolase</keyword>
<dbReference type="EMBL" id="CACVAX010000058">
    <property type="protein sequence ID" value="CAA6821123.1"/>
    <property type="molecule type" value="Genomic_DNA"/>
</dbReference>
<protein>
    <submittedName>
        <fullName evidence="6">Lipoprotein, NLP/P60 family</fullName>
    </submittedName>
</protein>
<comment type="similarity">
    <text evidence="1">Belongs to the peptidase C40 family.</text>
</comment>
<evidence type="ECO:0000256" key="3">
    <source>
        <dbReference type="ARBA" id="ARBA00022801"/>
    </source>
</evidence>
<dbReference type="InterPro" id="IPR039439">
    <property type="entry name" value="SH3b1_dom"/>
</dbReference>
<evidence type="ECO:0000259" key="5">
    <source>
        <dbReference type="PROSITE" id="PS51935"/>
    </source>
</evidence>
<keyword evidence="2" id="KW-0645">Protease</keyword>
<gene>
    <name evidence="6" type="ORF">HELGO_WM9173</name>
</gene>
<keyword evidence="4" id="KW-0788">Thiol protease</keyword>
<dbReference type="Pfam" id="PF12913">
    <property type="entry name" value="SH3_6"/>
    <property type="match status" value="1"/>
</dbReference>
<dbReference type="InterPro" id="IPR027017">
    <property type="entry name" value="P60_peptidase_YkfC"/>
</dbReference>
<feature type="domain" description="NlpC/P60" evidence="5">
    <location>
        <begin position="303"/>
        <end position="446"/>
    </location>
</feature>
<organism evidence="6">
    <name type="scientific">uncultured Sulfurovum sp</name>
    <dbReference type="NCBI Taxonomy" id="269237"/>
    <lineage>
        <taxon>Bacteria</taxon>
        <taxon>Pseudomonadati</taxon>
        <taxon>Campylobacterota</taxon>
        <taxon>Epsilonproteobacteria</taxon>
        <taxon>Campylobacterales</taxon>
        <taxon>Sulfurovaceae</taxon>
        <taxon>Sulfurovum</taxon>
        <taxon>environmental samples</taxon>
    </lineage>
</organism>
<dbReference type="InterPro" id="IPR000064">
    <property type="entry name" value="NLP_P60_dom"/>
</dbReference>
<name>A0A6S6TXT3_9BACT</name>
<proteinExistence type="inferred from homology"/>
<reference evidence="6" key="1">
    <citation type="submission" date="2020-01" db="EMBL/GenBank/DDBJ databases">
        <authorList>
            <person name="Meier V. D."/>
            <person name="Meier V D."/>
        </authorList>
    </citation>
    <scope>NUCLEOTIDE SEQUENCE</scope>
    <source>
        <strain evidence="6">HLG_WM_MAG_04</strain>
    </source>
</reference>
<evidence type="ECO:0000256" key="4">
    <source>
        <dbReference type="ARBA" id="ARBA00022807"/>
    </source>
</evidence>
<keyword evidence="6" id="KW-0449">Lipoprotein</keyword>
<dbReference type="Pfam" id="PF12912">
    <property type="entry name" value="N_NLPC_P60"/>
    <property type="match status" value="1"/>
</dbReference>
<dbReference type="SUPFAM" id="SSF54001">
    <property type="entry name" value="Cysteine proteinases"/>
    <property type="match status" value="1"/>
</dbReference>
<dbReference type="AlphaFoldDB" id="A0A6S6TXT3"/>
<dbReference type="InterPro" id="IPR038765">
    <property type="entry name" value="Papain-like_cys_pep_sf"/>
</dbReference>
<dbReference type="InterPro" id="IPR025606">
    <property type="entry name" value="NLPC/P60_N_dom"/>
</dbReference>
<dbReference type="PROSITE" id="PS51935">
    <property type="entry name" value="NLPC_P60"/>
    <property type="match status" value="1"/>
</dbReference>
<evidence type="ECO:0000313" key="6">
    <source>
        <dbReference type="EMBL" id="CAA6821123.1"/>
    </source>
</evidence>
<dbReference type="PIRSF" id="PIRSF019015">
    <property type="entry name" value="P60_peptidase_YkfC"/>
    <property type="match status" value="1"/>
</dbReference>
<dbReference type="Gene3D" id="3.90.1720.10">
    <property type="entry name" value="endopeptidase domain like (from Nostoc punctiforme)"/>
    <property type="match status" value="1"/>
</dbReference>
<sequence length="457" mass="52311">MPDSFNKIYIKGNQMTKFIFAVSLTVSLNSLLFSETILSLGERSSTNIDFMQANEIRDTTHIEQDPTPFTKEVELMSAEEQLEYDRIYNEKFFAPWTQSSVELSKGAKTWQFKYAKEKTYRSDGRRIPKSWYNYEMTNSNFKNSDTLNIPAITLRHTNLRLYPSSRGIYYDPKRAGEGFPFDYSQNSSVHVNTPVMLSHYSVDKLWIYAQTSFASGWIKIEDLAFVDFEFQEKFQNGDYAITVKDNLNLSDDNGEISLVKMGSIFPIDPITKKYLMAKKDAKGYAKLTEITVNDVDIIAHKPIKFNEYNLAYISKQLVGEPYGWGGKEKCRDCSALTRDFFSPFGIYLPRNSRQQAKSGAEFMSLKGLKSTQKKETILSYAKPFRSMLFVPGHITLYLGEKQGEPIILHNYWGVRLNDGSKRVMGRAIISTTTPGKELANVKKRSMLINTLTGIVNF</sequence>
<dbReference type="Pfam" id="PF00877">
    <property type="entry name" value="NLPC_P60"/>
    <property type="match status" value="1"/>
</dbReference>
<evidence type="ECO:0000256" key="2">
    <source>
        <dbReference type="ARBA" id="ARBA00022670"/>
    </source>
</evidence>
<evidence type="ECO:0000256" key="1">
    <source>
        <dbReference type="ARBA" id="ARBA00007074"/>
    </source>
</evidence>
<dbReference type="GO" id="GO:0008234">
    <property type="term" value="F:cysteine-type peptidase activity"/>
    <property type="evidence" value="ECO:0007669"/>
    <property type="project" value="UniProtKB-KW"/>
</dbReference>